<keyword evidence="12" id="KW-1185">Reference proteome</keyword>
<evidence type="ECO:0000313" key="11">
    <source>
        <dbReference type="EMBL" id="USW50100.1"/>
    </source>
</evidence>
<comment type="subcellular location">
    <subcellularLocation>
        <location evidence="2">Chromosome</location>
        <location evidence="2">Telomere</location>
    </subcellularLocation>
    <subcellularLocation>
        <location evidence="1">Nucleus</location>
    </subcellularLocation>
</comment>
<dbReference type="PANTHER" id="PTHR14513:SF0">
    <property type="entry name" value="PROTECTION OF TELOMERES PROTEIN 1"/>
    <property type="match status" value="1"/>
</dbReference>
<dbReference type="EMBL" id="CP099419">
    <property type="protein sequence ID" value="USW50100.1"/>
    <property type="molecule type" value="Genomic_DNA"/>
</dbReference>
<reference evidence="11" key="1">
    <citation type="submission" date="2022-06" db="EMBL/GenBank/DDBJ databases">
        <title>Complete genome sequences of two strains of the flax pathogen Septoria linicola.</title>
        <authorList>
            <person name="Lapalu N."/>
            <person name="Simon A."/>
            <person name="Demenou B."/>
            <person name="Paumier D."/>
            <person name="Guillot M.-P."/>
            <person name="Gout L."/>
            <person name="Valade R."/>
        </authorList>
    </citation>
    <scope>NUCLEOTIDE SEQUENCE</scope>
    <source>
        <strain evidence="11">SE15195</strain>
    </source>
</reference>
<keyword evidence="5" id="KW-0158">Chromosome</keyword>
<evidence type="ECO:0000256" key="4">
    <source>
        <dbReference type="ARBA" id="ARBA00015253"/>
    </source>
</evidence>
<gene>
    <name evidence="11" type="ORF">Slin15195_G034190</name>
</gene>
<feature type="compositionally biased region" description="Basic residues" evidence="9">
    <location>
        <begin position="383"/>
        <end position="394"/>
    </location>
</feature>
<dbReference type="Gene3D" id="2.40.50.140">
    <property type="entry name" value="Nucleic acid-binding proteins"/>
    <property type="match status" value="2"/>
</dbReference>
<evidence type="ECO:0000256" key="8">
    <source>
        <dbReference type="ARBA" id="ARBA00023242"/>
    </source>
</evidence>
<dbReference type="InterPro" id="IPR012340">
    <property type="entry name" value="NA-bd_OB-fold"/>
</dbReference>
<evidence type="ECO:0000259" key="10">
    <source>
        <dbReference type="SMART" id="SM00976"/>
    </source>
</evidence>
<evidence type="ECO:0000256" key="1">
    <source>
        <dbReference type="ARBA" id="ARBA00004123"/>
    </source>
</evidence>
<dbReference type="GO" id="GO:0032210">
    <property type="term" value="P:regulation of telomere maintenance via telomerase"/>
    <property type="evidence" value="ECO:0007669"/>
    <property type="project" value="TreeGrafter"/>
</dbReference>
<dbReference type="GO" id="GO:0098505">
    <property type="term" value="F:G-rich strand telomeric DNA binding"/>
    <property type="evidence" value="ECO:0007669"/>
    <property type="project" value="TreeGrafter"/>
</dbReference>
<dbReference type="InterPro" id="IPR028389">
    <property type="entry name" value="POT1"/>
</dbReference>
<dbReference type="SUPFAM" id="SSF50249">
    <property type="entry name" value="Nucleic acid-binding proteins"/>
    <property type="match status" value="2"/>
</dbReference>
<keyword evidence="8" id="KW-0539">Nucleus</keyword>
<comment type="similarity">
    <text evidence="3">Belongs to the telombin family.</text>
</comment>
<name>A0A9Q9EGL0_9PEZI</name>
<dbReference type="AlphaFoldDB" id="A0A9Q9EGL0"/>
<feature type="domain" description="Telomeric single stranded DNA binding POT1/Cdc13" evidence="10">
    <location>
        <begin position="10"/>
        <end position="145"/>
    </location>
</feature>
<sequence length="611" mass="68992">MSIAIPPEGFDDLSTASKKPTNTFVNVIGMVVDLMSSMITKSGQHLITFKLLDYRLSMAISGAQGITCRSFRDDAESLPKVEKVGDVVLFRNVKIMNYEHQSVLMTNWSTACIVFPGESIPDSSFAYAFANNPIKGLGTPRDVASFNLLEQQYIIRMKDDMKTRVPQVHTKPGARALPEDDAIDVPPLKRMRTSGGFTGNVGSLGKKYKSIEDLTTWDFADLVGFVVKCYPAQYGCDLYLTDYTANEAMRCYPAPEDEMSIERDGDAYGYSDTSRKSWPGPFGQLVMKINVKHPHAAFANSNLREGDVVLLRNVKRRINSAGAYMEGDMWPDYQDQDKIKIHKMKDLSSPEVQIMIKRKEKYWAIRDAKLQREEQARQGQTKTAKHKDKKKRKAAKAEAADTMNPHVRCNHQEGAQVMKVRDILDPGDSRHINEAPNGSRYALPFINARYRAKVRVVDCYPKALEDFAIPVAAEGHSLDPDAWPLEGSPKYEWAFSLLLEEADSVGRSPEEHQLWVHLQNIDASFLLGDLPDPDDLRHRPNLLGQLREKLFILWGNLLERQEVGQGLALSNKPFQCCIEEYGIELDEDDPARHTARKGFQRMYSMFGTTIK</sequence>
<evidence type="ECO:0000313" key="12">
    <source>
        <dbReference type="Proteomes" id="UP001056384"/>
    </source>
</evidence>
<dbReference type="SMART" id="SM00976">
    <property type="entry name" value="Telo_bind"/>
    <property type="match status" value="1"/>
</dbReference>
<dbReference type="GO" id="GO:0010521">
    <property type="term" value="F:telomerase inhibitor activity"/>
    <property type="evidence" value="ECO:0007669"/>
    <property type="project" value="TreeGrafter"/>
</dbReference>
<dbReference type="GO" id="GO:0016233">
    <property type="term" value="P:telomere capping"/>
    <property type="evidence" value="ECO:0007669"/>
    <property type="project" value="TreeGrafter"/>
</dbReference>
<evidence type="ECO:0000256" key="2">
    <source>
        <dbReference type="ARBA" id="ARBA00004574"/>
    </source>
</evidence>
<dbReference type="PANTHER" id="PTHR14513">
    <property type="entry name" value="PROTECTION OF TELOMERES 1"/>
    <property type="match status" value="1"/>
</dbReference>
<evidence type="ECO:0000256" key="5">
    <source>
        <dbReference type="ARBA" id="ARBA00022454"/>
    </source>
</evidence>
<dbReference type="FunFam" id="2.40.50.140:FF:000303">
    <property type="entry name" value="Protection of telomeres protein 1"/>
    <property type="match status" value="1"/>
</dbReference>
<dbReference type="Proteomes" id="UP001056384">
    <property type="component" value="Chromosome 2"/>
</dbReference>
<evidence type="ECO:0000256" key="3">
    <source>
        <dbReference type="ARBA" id="ARBA00008442"/>
    </source>
</evidence>
<keyword evidence="6" id="KW-0779">Telomere</keyword>
<protein>
    <recommendedName>
        <fullName evidence="4">Protection of telomeres protein 1</fullName>
    </recommendedName>
</protein>
<dbReference type="InterPro" id="IPR032042">
    <property type="entry name" value="POT1PC"/>
</dbReference>
<keyword evidence="7" id="KW-0238">DNA-binding</keyword>
<evidence type="ECO:0000256" key="6">
    <source>
        <dbReference type="ARBA" id="ARBA00022895"/>
    </source>
</evidence>
<dbReference type="Pfam" id="PF02765">
    <property type="entry name" value="POT1"/>
    <property type="match status" value="1"/>
</dbReference>
<evidence type="ECO:0000256" key="7">
    <source>
        <dbReference type="ARBA" id="ARBA00023125"/>
    </source>
</evidence>
<evidence type="ECO:0000256" key="9">
    <source>
        <dbReference type="SAM" id="MobiDB-lite"/>
    </source>
</evidence>
<dbReference type="Pfam" id="PF16686">
    <property type="entry name" value="POT1PC"/>
    <property type="match status" value="1"/>
</dbReference>
<feature type="region of interest" description="Disordered" evidence="9">
    <location>
        <begin position="372"/>
        <end position="402"/>
    </location>
</feature>
<proteinExistence type="inferred from homology"/>
<organism evidence="11 12">
    <name type="scientific">Septoria linicola</name>
    <dbReference type="NCBI Taxonomy" id="215465"/>
    <lineage>
        <taxon>Eukaryota</taxon>
        <taxon>Fungi</taxon>
        <taxon>Dikarya</taxon>
        <taxon>Ascomycota</taxon>
        <taxon>Pezizomycotina</taxon>
        <taxon>Dothideomycetes</taxon>
        <taxon>Dothideomycetidae</taxon>
        <taxon>Mycosphaerellales</taxon>
        <taxon>Mycosphaerellaceae</taxon>
        <taxon>Septoria</taxon>
    </lineage>
</organism>
<accession>A0A9Q9EGL0</accession>
<dbReference type="GO" id="GO:0000783">
    <property type="term" value="C:nuclear telomere cap complex"/>
    <property type="evidence" value="ECO:0007669"/>
    <property type="project" value="TreeGrafter"/>
</dbReference>
<dbReference type="InterPro" id="IPR011564">
    <property type="entry name" value="Telomer_end-bd_POT1/Cdc13"/>
</dbReference>